<dbReference type="EMBL" id="MH976515">
    <property type="protein sequence ID" value="AYR03217.1"/>
    <property type="molecule type" value="Genomic_DNA"/>
</dbReference>
<evidence type="ECO:0000313" key="2">
    <source>
        <dbReference type="EMBL" id="AYR03217.1"/>
    </source>
</evidence>
<feature type="region of interest" description="Disordered" evidence="1">
    <location>
        <begin position="38"/>
        <end position="59"/>
    </location>
</feature>
<gene>
    <name evidence="2" type="primary">71</name>
    <name evidence="2" type="ORF">SEA_OCTOBIEN14_71</name>
</gene>
<dbReference type="Proteomes" id="UP000280547">
    <property type="component" value="Segment"/>
</dbReference>
<evidence type="ECO:0000313" key="3">
    <source>
        <dbReference type="Proteomes" id="UP000280547"/>
    </source>
</evidence>
<dbReference type="GeneID" id="70080858"/>
<keyword evidence="3" id="KW-1185">Reference proteome</keyword>
<dbReference type="KEGG" id="vg:70080858"/>
<proteinExistence type="predicted"/>
<protein>
    <submittedName>
        <fullName evidence="2">Uncharacterized protein</fullName>
    </submittedName>
</protein>
<reference evidence="2 3" key="1">
    <citation type="submission" date="2018-09" db="EMBL/GenBank/DDBJ databases">
        <authorList>
            <person name="Amanuel B.M."/>
            <person name="Anspach C.J."/>
            <person name="Chiquito R.J."/>
            <person name="Gales J.M."/>
            <person name="Hall T."/>
            <person name="Hotaki K."/>
            <person name="Lozano B."/>
            <person name="Mugisha B."/>
            <person name="Fogarty M.P."/>
            <person name="Leadon S.A."/>
            <person name="Molloy S.D."/>
            <person name="Garlena R.A."/>
            <person name="Russell D.A."/>
            <person name="Pope W.H."/>
            <person name="Jacobs-Sera D."/>
            <person name="Hatfull G.F."/>
        </authorList>
    </citation>
    <scope>NUCLEOTIDE SEQUENCE [LARGE SCALE GENOMIC DNA]</scope>
</reference>
<accession>A0A3G3MAR3</accession>
<sequence>MDQGTRHLVCSEVCDVCFNPIPSTDVDALSYRHSYCTPKTSKGRGAKPKQAEELEEGLI</sequence>
<dbReference type="RefSeq" id="YP_010246316.1">
    <property type="nucleotide sequence ID" value="NC_060134.1"/>
</dbReference>
<name>A0A3G3MAR3_9CAUD</name>
<evidence type="ECO:0000256" key="1">
    <source>
        <dbReference type="SAM" id="MobiDB-lite"/>
    </source>
</evidence>
<organism evidence="2 3">
    <name type="scientific">Gordonia phage Octobien14</name>
    <dbReference type="NCBI Taxonomy" id="2483673"/>
    <lineage>
        <taxon>Viruses</taxon>
        <taxon>Duplodnaviria</taxon>
        <taxon>Heunggongvirae</taxon>
        <taxon>Uroviricota</taxon>
        <taxon>Caudoviricetes</taxon>
        <taxon>Deeyouvirinae</taxon>
        <taxon>Octobienvirus</taxon>
        <taxon>Octobienvirus octobien14</taxon>
    </lineage>
</organism>